<dbReference type="EMBL" id="WHSC02000004">
    <property type="protein sequence ID" value="MDO6121597.1"/>
    <property type="molecule type" value="Genomic_DNA"/>
</dbReference>
<sequence>MDTTENLNLPYILPSQAQKHVTHNEAIKALDAVVQLAVTSRTVMTPPSVPVSGTRYIVPAGASGAWAGHEKQVAAWQDETWVFYAPRTGWLAHVVDEDRLLTFGPADWALAAFNVALPERLGLNAAAEAPNRLVVAGEASLFTHEGAGHQIKINKSSVGEAASLLLQTGFSARAEIGLVGSDDLRFKVSPLGSSFIDAIVIDRSSGRVSFPAGATGLRIQLTAARTYYVATTGSDSNSGLSAGTPFATLQKAVDEAHKLDCATYDVTIQLANGTYAAGATVARPLIGGGTLIIKGNETTPASVVLSAGLSFRNGAQVRVAGLRFAIATDLINALSVGNGVYLRTGKLEFGTVGANADHIFADNPCHIAIEEDYAISGGGRRHMNIGAGYVSGANRTVTLTGTPAFTHFLAASNCASIALSNLTVSGTATGSRYIAETNGVINTFGKASTYLPGSTVGTNPTGGIYA</sequence>
<evidence type="ECO:0000313" key="2">
    <source>
        <dbReference type="Proteomes" id="UP001177080"/>
    </source>
</evidence>
<keyword evidence="2" id="KW-1185">Reference proteome</keyword>
<name>A0ABT8XCZ3_9HYPH</name>
<reference evidence="1" key="1">
    <citation type="submission" date="2022-04" db="EMBL/GenBank/DDBJ databases">
        <title>Shinella lacus sp. nov., a novel member of the genus Shinella from water.</title>
        <authorList>
            <person name="Deng Y."/>
        </authorList>
    </citation>
    <scope>NUCLEOTIDE SEQUENCE</scope>
    <source>
        <strain evidence="1">JCM 31239</strain>
    </source>
</reference>
<dbReference type="RefSeq" id="WP_244761508.1">
    <property type="nucleotide sequence ID" value="NZ_JALJCJ010000003.1"/>
</dbReference>
<dbReference type="InterPro" id="IPR012334">
    <property type="entry name" value="Pectin_lyas_fold"/>
</dbReference>
<protein>
    <submittedName>
        <fullName evidence="1">DUF2793 domain-containing protein</fullName>
    </submittedName>
</protein>
<organism evidence="1 2">
    <name type="scientific">Shinella curvata</name>
    <dbReference type="NCBI Taxonomy" id="1817964"/>
    <lineage>
        <taxon>Bacteria</taxon>
        <taxon>Pseudomonadati</taxon>
        <taxon>Pseudomonadota</taxon>
        <taxon>Alphaproteobacteria</taxon>
        <taxon>Hyphomicrobiales</taxon>
        <taxon>Rhizobiaceae</taxon>
        <taxon>Shinella</taxon>
    </lineage>
</organism>
<dbReference type="SUPFAM" id="SSF51126">
    <property type="entry name" value="Pectin lyase-like"/>
    <property type="match status" value="1"/>
</dbReference>
<evidence type="ECO:0000313" key="1">
    <source>
        <dbReference type="EMBL" id="MDO6121597.1"/>
    </source>
</evidence>
<dbReference type="Proteomes" id="UP001177080">
    <property type="component" value="Unassembled WGS sequence"/>
</dbReference>
<accession>A0ABT8XCZ3</accession>
<dbReference type="InterPro" id="IPR021251">
    <property type="entry name" value="DUF2793"/>
</dbReference>
<gene>
    <name evidence="1" type="ORF">GB928_010435</name>
</gene>
<dbReference type="Pfam" id="PF10983">
    <property type="entry name" value="DUF2793"/>
    <property type="match status" value="1"/>
</dbReference>
<proteinExistence type="predicted"/>
<dbReference type="InterPro" id="IPR011050">
    <property type="entry name" value="Pectin_lyase_fold/virulence"/>
</dbReference>
<dbReference type="Gene3D" id="2.160.20.10">
    <property type="entry name" value="Single-stranded right-handed beta-helix, Pectin lyase-like"/>
    <property type="match status" value="1"/>
</dbReference>
<comment type="caution">
    <text evidence="1">The sequence shown here is derived from an EMBL/GenBank/DDBJ whole genome shotgun (WGS) entry which is preliminary data.</text>
</comment>